<evidence type="ECO:0000256" key="4">
    <source>
        <dbReference type="ARBA" id="ARBA00022723"/>
    </source>
</evidence>
<dbReference type="Gene3D" id="3.90.380.10">
    <property type="entry name" value="Naphthalene 1,2-dioxygenase Alpha Subunit, Chain A, domain 1"/>
    <property type="match status" value="1"/>
</dbReference>
<dbReference type="Gene3D" id="2.102.10.10">
    <property type="entry name" value="Rieske [2Fe-2S] iron-sulphur domain"/>
    <property type="match status" value="1"/>
</dbReference>
<evidence type="ECO:0000256" key="3">
    <source>
        <dbReference type="ARBA" id="ARBA00022714"/>
    </source>
</evidence>
<keyword evidence="2" id="KW-0812">Transmembrane</keyword>
<dbReference type="Pfam" id="PF19112">
    <property type="entry name" value="VanA_C"/>
    <property type="match status" value="1"/>
</dbReference>
<accession>A0A7S4EWF1</accession>
<gene>
    <name evidence="12" type="ORF">PCAR00345_LOCUS10437</name>
</gene>
<keyword evidence="3" id="KW-0001">2Fe-2S</keyword>
<organism evidence="12">
    <name type="scientific">Chrysotila carterae</name>
    <name type="common">Marine alga</name>
    <name type="synonym">Syracosphaera carterae</name>
    <dbReference type="NCBI Taxonomy" id="13221"/>
    <lineage>
        <taxon>Eukaryota</taxon>
        <taxon>Haptista</taxon>
        <taxon>Haptophyta</taxon>
        <taxon>Prymnesiophyceae</taxon>
        <taxon>Isochrysidales</taxon>
        <taxon>Isochrysidaceae</taxon>
        <taxon>Chrysotila</taxon>
    </lineage>
</organism>
<feature type="domain" description="Rieske" evidence="11">
    <location>
        <begin position="97"/>
        <end position="206"/>
    </location>
</feature>
<keyword evidence="9" id="KW-0472">Membrane</keyword>
<protein>
    <recommendedName>
        <fullName evidence="11">Rieske domain-containing protein</fullName>
    </recommendedName>
</protein>
<dbReference type="InterPro" id="IPR050584">
    <property type="entry name" value="Cholesterol_7-desaturase"/>
</dbReference>
<keyword evidence="5" id="KW-1133">Transmembrane helix</keyword>
<name>A0A7S4EWF1_CHRCT</name>
<dbReference type="SUPFAM" id="SSF50022">
    <property type="entry name" value="ISP domain"/>
    <property type="match status" value="1"/>
</dbReference>
<keyword evidence="7" id="KW-0408">Iron</keyword>
<dbReference type="GO" id="GO:0051537">
    <property type="term" value="F:2 iron, 2 sulfur cluster binding"/>
    <property type="evidence" value="ECO:0007669"/>
    <property type="project" value="UniProtKB-KW"/>
</dbReference>
<proteinExistence type="predicted"/>
<feature type="chain" id="PRO_5031210483" description="Rieske domain-containing protein" evidence="10">
    <location>
        <begin position="33"/>
        <end position="530"/>
    </location>
</feature>
<evidence type="ECO:0000313" key="12">
    <source>
        <dbReference type="EMBL" id="CAE0757843.1"/>
    </source>
</evidence>
<dbReference type="InterPro" id="IPR036922">
    <property type="entry name" value="Rieske_2Fe-2S_sf"/>
</dbReference>
<dbReference type="Pfam" id="PF00355">
    <property type="entry name" value="Rieske"/>
    <property type="match status" value="1"/>
</dbReference>
<dbReference type="GO" id="GO:0016491">
    <property type="term" value="F:oxidoreductase activity"/>
    <property type="evidence" value="ECO:0007669"/>
    <property type="project" value="UniProtKB-KW"/>
</dbReference>
<evidence type="ECO:0000256" key="9">
    <source>
        <dbReference type="ARBA" id="ARBA00023136"/>
    </source>
</evidence>
<dbReference type="PROSITE" id="PS51296">
    <property type="entry name" value="RIESKE"/>
    <property type="match status" value="1"/>
</dbReference>
<evidence type="ECO:0000256" key="2">
    <source>
        <dbReference type="ARBA" id="ARBA00022692"/>
    </source>
</evidence>
<evidence type="ECO:0000256" key="8">
    <source>
        <dbReference type="ARBA" id="ARBA00023014"/>
    </source>
</evidence>
<evidence type="ECO:0000256" key="5">
    <source>
        <dbReference type="ARBA" id="ARBA00022989"/>
    </source>
</evidence>
<evidence type="ECO:0000256" key="1">
    <source>
        <dbReference type="ARBA" id="ARBA00004370"/>
    </source>
</evidence>
<evidence type="ECO:0000256" key="7">
    <source>
        <dbReference type="ARBA" id="ARBA00023004"/>
    </source>
</evidence>
<keyword evidence="4" id="KW-0479">Metal-binding</keyword>
<dbReference type="GO" id="GO:0005737">
    <property type="term" value="C:cytoplasm"/>
    <property type="evidence" value="ECO:0007669"/>
    <property type="project" value="TreeGrafter"/>
</dbReference>
<dbReference type="EMBL" id="HBIZ01016801">
    <property type="protein sequence ID" value="CAE0757843.1"/>
    <property type="molecule type" value="Transcribed_RNA"/>
</dbReference>
<dbReference type="PANTHER" id="PTHR21266:SF32">
    <property type="entry name" value="CHOLESTEROL 7-DESATURASE NVD"/>
    <property type="match status" value="1"/>
</dbReference>
<dbReference type="InterPro" id="IPR044043">
    <property type="entry name" value="VanA_C_cat"/>
</dbReference>
<dbReference type="GO" id="GO:0016020">
    <property type="term" value="C:membrane"/>
    <property type="evidence" value="ECO:0007669"/>
    <property type="project" value="UniProtKB-SubCell"/>
</dbReference>
<sequence length="530" mass="58665">MRPMGRQLTSFASARRMSTDLLLICLVESIASFALWPCGSTQTKNLLTSPSSVPPPRHQPGITTGFGVHSSTRATLSMTVAPSADTVIKRFTFERAWYPVMPISYAETDRPNAFTLLGRRMVLWRSADGWACVEDACPHRLAPLSTGRVKSDGNLMCRFHGWEFAGDGKCAKIPNASPEASASLCGSPETAATRFPVRDDGGLLWVWPESGDAGFANSLLSSPAVDPNASKFEWIMTIPPVSYESMVENSMDPSHAPHLHEGTFAASEMVRLEEYEVASDIEPQGYLLKHGGYTQKNVGMDASRRFTAPSFVHVEYKLPSGKKQDFQLYFTPSTPFETRVMTNLQAPQLPAWLPARGLLTDLFHAFFLTRKGLWRFSDQDRLVMQGQDQTQSEDPHRAQLAWDIVSPSDTGVSTFRRWLERVGGGPFSASNPTFVPTKEEENRWNVHGKHCPSCRRTLKLVDRLQKQFGKLSAASAAVAAVLAIRGALSRAIIATAISILMQGASMSMERGRRSFFGLERELWVPQVYAK</sequence>
<keyword evidence="10" id="KW-0732">Signal</keyword>
<dbReference type="PANTHER" id="PTHR21266">
    <property type="entry name" value="IRON-SULFUR DOMAIN CONTAINING PROTEIN"/>
    <property type="match status" value="1"/>
</dbReference>
<dbReference type="InterPro" id="IPR017941">
    <property type="entry name" value="Rieske_2Fe-2S"/>
</dbReference>
<keyword evidence="6" id="KW-0560">Oxidoreductase</keyword>
<evidence type="ECO:0000256" key="6">
    <source>
        <dbReference type="ARBA" id="ARBA00023002"/>
    </source>
</evidence>
<reference evidence="12" key="1">
    <citation type="submission" date="2021-01" db="EMBL/GenBank/DDBJ databases">
        <authorList>
            <person name="Corre E."/>
            <person name="Pelletier E."/>
            <person name="Niang G."/>
            <person name="Scheremetjew M."/>
            <person name="Finn R."/>
            <person name="Kale V."/>
            <person name="Holt S."/>
            <person name="Cochrane G."/>
            <person name="Meng A."/>
            <person name="Brown T."/>
            <person name="Cohen L."/>
        </authorList>
    </citation>
    <scope>NUCLEOTIDE SEQUENCE</scope>
    <source>
        <strain evidence="12">CCMP645</strain>
    </source>
</reference>
<evidence type="ECO:0000256" key="10">
    <source>
        <dbReference type="SAM" id="SignalP"/>
    </source>
</evidence>
<evidence type="ECO:0000259" key="11">
    <source>
        <dbReference type="PROSITE" id="PS51296"/>
    </source>
</evidence>
<dbReference type="SUPFAM" id="SSF55961">
    <property type="entry name" value="Bet v1-like"/>
    <property type="match status" value="1"/>
</dbReference>
<keyword evidence="8" id="KW-0411">Iron-sulfur</keyword>
<dbReference type="GO" id="GO:0046872">
    <property type="term" value="F:metal ion binding"/>
    <property type="evidence" value="ECO:0007669"/>
    <property type="project" value="UniProtKB-KW"/>
</dbReference>
<dbReference type="AlphaFoldDB" id="A0A7S4EWF1"/>
<comment type="subcellular location">
    <subcellularLocation>
        <location evidence="1">Membrane</location>
    </subcellularLocation>
</comment>
<feature type="signal peptide" evidence="10">
    <location>
        <begin position="1"/>
        <end position="32"/>
    </location>
</feature>